<proteinExistence type="predicted"/>
<feature type="region of interest" description="Disordered" evidence="1">
    <location>
        <begin position="1"/>
        <end position="22"/>
    </location>
</feature>
<reference evidence="2 3" key="1">
    <citation type="submission" date="2016-04" db="EMBL/GenBank/DDBJ databases">
        <title>Evolutionary innovation and constraint leading to complex multicellularity in the Ascomycota.</title>
        <authorList>
            <person name="Cisse O."/>
            <person name="Nguyen A."/>
            <person name="Hewitt D.A."/>
            <person name="Jedd G."/>
            <person name="Stajich J.E."/>
        </authorList>
    </citation>
    <scope>NUCLEOTIDE SEQUENCE [LARGE SCALE GENOMIC DNA]</scope>
    <source>
        <strain evidence="2 3">DAH-3</strain>
    </source>
</reference>
<evidence type="ECO:0000313" key="3">
    <source>
        <dbReference type="Proteomes" id="UP000186594"/>
    </source>
</evidence>
<dbReference type="EMBL" id="LXFE01000330">
    <property type="protein sequence ID" value="OLL25714.1"/>
    <property type="molecule type" value="Genomic_DNA"/>
</dbReference>
<evidence type="ECO:0000256" key="1">
    <source>
        <dbReference type="SAM" id="MobiDB-lite"/>
    </source>
</evidence>
<accession>A0A1U7LSU0</accession>
<name>A0A1U7LSU0_NEOID</name>
<evidence type="ECO:0000313" key="2">
    <source>
        <dbReference type="EMBL" id="OLL25714.1"/>
    </source>
</evidence>
<organism evidence="2 3">
    <name type="scientific">Neolecta irregularis (strain DAH-3)</name>
    <dbReference type="NCBI Taxonomy" id="1198029"/>
    <lineage>
        <taxon>Eukaryota</taxon>
        <taxon>Fungi</taxon>
        <taxon>Dikarya</taxon>
        <taxon>Ascomycota</taxon>
        <taxon>Taphrinomycotina</taxon>
        <taxon>Neolectales</taxon>
        <taxon>Neolectaceae</taxon>
        <taxon>Neolecta</taxon>
    </lineage>
</organism>
<dbReference type="Proteomes" id="UP000186594">
    <property type="component" value="Unassembled WGS sequence"/>
</dbReference>
<feature type="compositionally biased region" description="Basic and acidic residues" evidence="1">
    <location>
        <begin position="1"/>
        <end position="20"/>
    </location>
</feature>
<sequence length="79" mass="8419">MDRKSASRSLSEDPLLRDEGEAGLEDAVDEVVVIAIDPEVDPVVHIEDGAEAPVIRVMIAGQVEAFLGEEVVHGADLQV</sequence>
<keyword evidence="3" id="KW-1185">Reference proteome</keyword>
<comment type="caution">
    <text evidence="2">The sequence shown here is derived from an EMBL/GenBank/DDBJ whole genome shotgun (WGS) entry which is preliminary data.</text>
</comment>
<dbReference type="AlphaFoldDB" id="A0A1U7LSU0"/>
<protein>
    <submittedName>
        <fullName evidence="2">Uncharacterized protein</fullName>
    </submittedName>
</protein>
<gene>
    <name evidence="2" type="ORF">NEOLI_002167</name>
</gene>